<sequence>MFQQESFEEEEQPIPKSGTFTTNLSSVSMDLEPSCSNYQEKKRLSISDEAKRLKEKANHLVVRLPAEQLRKIANTTGVNSIRTETQHFVGIASLHGPIRIYRSRGQGRFFWIVATVFCVFMMCYQIYRLVSLASQQPIVSQISFRLPEEGLKYPLVTICSFNYVTKHYLNAFIKKYNVSNELTRFILMTSLEVQNLQKNEQTQITATQDEYLQFAERNPEFSLNKFFRDAAPSCNDTLRICTYASEEFNCCDYAKSIMTDLGNCYQLDLNYYARSKKLTPQAGVNNGLQVYADFHSDEQPNTTYNDFMSNVENGFRYYIHSRNSVPYIHSEGTSVSPGRKAFSSVSPNHYILHPSGNRCSQDWSEDKLDDVLSHHNYSSSLCQAHCFAVHLFEKCKCVPFLYSLNGTYNTCSVAENYNCLNTTFGVDPAANSEDILKKIAPDCSHCRMECDRWDYQVYTSYSDGFSRAVSAYLKKHEKIRNSKLKKDFVGIAVFFREISFTEYEQVERTSMSEILSDIGGNMGLFLGMSVLSVIEILIYIVKVSWLFVSSKRRQHMASKGEKQRRQRQNDLQDIDEEDEVSPTMASRLRRLAGSIRRKTAAVWHPYGLESEKDIGPETELKQTTLYPTTSASYYLDNIVTERTMGMGKAVVRPTEMVELELELGSDTESEKISKKRSHKIGRSHTVRPKVSTIYAVRTVMGEDNEGYGSDTMGTDGIVRQRSQSYIRSDKDRGKY</sequence>
<feature type="region of interest" description="Disordered" evidence="14">
    <location>
        <begin position="703"/>
        <end position="735"/>
    </location>
</feature>
<evidence type="ECO:0000256" key="7">
    <source>
        <dbReference type="ARBA" id="ARBA00023053"/>
    </source>
</evidence>
<evidence type="ECO:0000256" key="15">
    <source>
        <dbReference type="SAM" id="Phobius"/>
    </source>
</evidence>
<evidence type="ECO:0000256" key="8">
    <source>
        <dbReference type="ARBA" id="ARBA00023065"/>
    </source>
</evidence>
<dbReference type="AlphaFoldDB" id="A0A811JVR1"/>
<keyword evidence="6 15" id="KW-1133">Transmembrane helix</keyword>
<dbReference type="PANTHER" id="PTHR11690">
    <property type="entry name" value="AMILORIDE-SENSITIVE SODIUM CHANNEL-RELATED"/>
    <property type="match status" value="1"/>
</dbReference>
<feature type="transmembrane region" description="Helical" evidence="15">
    <location>
        <begin position="109"/>
        <end position="127"/>
    </location>
</feature>
<dbReference type="GO" id="GO:0015280">
    <property type="term" value="F:ligand-gated sodium channel activity"/>
    <property type="evidence" value="ECO:0007669"/>
    <property type="project" value="TreeGrafter"/>
</dbReference>
<evidence type="ECO:0000256" key="13">
    <source>
        <dbReference type="RuleBase" id="RU000679"/>
    </source>
</evidence>
<dbReference type="InterPro" id="IPR001873">
    <property type="entry name" value="ENaC"/>
</dbReference>
<evidence type="ECO:0000256" key="14">
    <source>
        <dbReference type="SAM" id="MobiDB-lite"/>
    </source>
</evidence>
<dbReference type="Pfam" id="PF00858">
    <property type="entry name" value="ASC"/>
    <property type="match status" value="1"/>
</dbReference>
<keyword evidence="4 13" id="KW-0894">Sodium channel</keyword>
<dbReference type="Gene3D" id="1.10.287.770">
    <property type="entry name" value="YojJ-like"/>
    <property type="match status" value="1"/>
</dbReference>
<dbReference type="Gene3D" id="2.60.470.10">
    <property type="entry name" value="Acid-sensing ion channels like domains"/>
    <property type="match status" value="1"/>
</dbReference>
<evidence type="ECO:0000313" key="16">
    <source>
        <dbReference type="EMBL" id="CAD5207584.1"/>
    </source>
</evidence>
<dbReference type="PRINTS" id="PR01078">
    <property type="entry name" value="AMINACHANNEL"/>
</dbReference>
<comment type="subcellular location">
    <subcellularLocation>
        <location evidence="1">Membrane</location>
        <topology evidence="1">Multi-pass membrane protein</topology>
    </subcellularLocation>
</comment>
<dbReference type="GO" id="GO:0005886">
    <property type="term" value="C:plasma membrane"/>
    <property type="evidence" value="ECO:0007669"/>
    <property type="project" value="TreeGrafter"/>
</dbReference>
<feature type="compositionally biased region" description="Acidic residues" evidence="14">
    <location>
        <begin position="1"/>
        <end position="12"/>
    </location>
</feature>
<protein>
    <submittedName>
        <fullName evidence="16">Uncharacterized protein</fullName>
    </submittedName>
</protein>
<dbReference type="Proteomes" id="UP000783686">
    <property type="component" value="Unassembled WGS sequence"/>
</dbReference>
<keyword evidence="17" id="KW-1185">Reference proteome</keyword>
<feature type="region of interest" description="Disordered" evidence="14">
    <location>
        <begin position="1"/>
        <end position="21"/>
    </location>
</feature>
<comment type="caution">
    <text evidence="16">The sequence shown here is derived from an EMBL/GenBank/DDBJ whole genome shotgun (WGS) entry which is preliminary data.</text>
</comment>
<evidence type="ECO:0000256" key="5">
    <source>
        <dbReference type="ARBA" id="ARBA00022692"/>
    </source>
</evidence>
<organism evidence="16 17">
    <name type="scientific">Bursaphelenchus okinawaensis</name>
    <dbReference type="NCBI Taxonomy" id="465554"/>
    <lineage>
        <taxon>Eukaryota</taxon>
        <taxon>Metazoa</taxon>
        <taxon>Ecdysozoa</taxon>
        <taxon>Nematoda</taxon>
        <taxon>Chromadorea</taxon>
        <taxon>Rhabditida</taxon>
        <taxon>Tylenchina</taxon>
        <taxon>Tylenchomorpha</taxon>
        <taxon>Aphelenchoidea</taxon>
        <taxon>Aphelenchoididae</taxon>
        <taxon>Bursaphelenchus</taxon>
    </lineage>
</organism>
<keyword evidence="11 13" id="KW-0739">Sodium transport</keyword>
<dbReference type="EMBL" id="CAJFDH010000001">
    <property type="protein sequence ID" value="CAD5207584.1"/>
    <property type="molecule type" value="Genomic_DNA"/>
</dbReference>
<evidence type="ECO:0000256" key="12">
    <source>
        <dbReference type="ARBA" id="ARBA00023303"/>
    </source>
</evidence>
<keyword evidence="10" id="KW-0325">Glycoprotein</keyword>
<comment type="similarity">
    <text evidence="2 13">Belongs to the amiloride-sensitive sodium channel (TC 1.A.6) family.</text>
</comment>
<keyword evidence="7" id="KW-0915">Sodium</keyword>
<evidence type="ECO:0000256" key="11">
    <source>
        <dbReference type="ARBA" id="ARBA00023201"/>
    </source>
</evidence>
<evidence type="ECO:0000256" key="6">
    <source>
        <dbReference type="ARBA" id="ARBA00022989"/>
    </source>
</evidence>
<feature type="transmembrane region" description="Helical" evidence="15">
    <location>
        <begin position="522"/>
        <end position="548"/>
    </location>
</feature>
<evidence type="ECO:0000256" key="2">
    <source>
        <dbReference type="ARBA" id="ARBA00007193"/>
    </source>
</evidence>
<keyword evidence="8 13" id="KW-0406">Ion transport</keyword>
<keyword evidence="12 13" id="KW-0407">Ion channel</keyword>
<feature type="region of interest" description="Disordered" evidence="14">
    <location>
        <begin position="557"/>
        <end position="579"/>
    </location>
</feature>
<dbReference type="Proteomes" id="UP000614601">
    <property type="component" value="Unassembled WGS sequence"/>
</dbReference>
<evidence type="ECO:0000256" key="3">
    <source>
        <dbReference type="ARBA" id="ARBA00022448"/>
    </source>
</evidence>
<dbReference type="PANTHER" id="PTHR11690:SF222">
    <property type="entry name" value="AMILORIDE-SENSITIVE SODIUM CHANNEL SUBUNIT GAMMA"/>
    <property type="match status" value="1"/>
</dbReference>
<gene>
    <name evidence="16" type="ORF">BOKJ2_LOCUS2268</name>
</gene>
<dbReference type="OrthoDB" id="8065060at2759"/>
<dbReference type="EMBL" id="CAJFCW020000001">
    <property type="protein sequence ID" value="CAG9086222.1"/>
    <property type="molecule type" value="Genomic_DNA"/>
</dbReference>
<feature type="compositionally biased region" description="Basic and acidic residues" evidence="14">
    <location>
        <begin position="558"/>
        <end position="570"/>
    </location>
</feature>
<proteinExistence type="inferred from homology"/>
<evidence type="ECO:0000256" key="10">
    <source>
        <dbReference type="ARBA" id="ARBA00023180"/>
    </source>
</evidence>
<evidence type="ECO:0000256" key="9">
    <source>
        <dbReference type="ARBA" id="ARBA00023136"/>
    </source>
</evidence>
<keyword evidence="3 13" id="KW-0813">Transport</keyword>
<name>A0A811JVR1_9BILA</name>
<evidence type="ECO:0000256" key="4">
    <source>
        <dbReference type="ARBA" id="ARBA00022461"/>
    </source>
</evidence>
<evidence type="ECO:0000256" key="1">
    <source>
        <dbReference type="ARBA" id="ARBA00004141"/>
    </source>
</evidence>
<accession>A0A811JVR1</accession>
<reference evidence="16" key="1">
    <citation type="submission" date="2020-09" db="EMBL/GenBank/DDBJ databases">
        <authorList>
            <person name="Kikuchi T."/>
        </authorList>
    </citation>
    <scope>NUCLEOTIDE SEQUENCE</scope>
    <source>
        <strain evidence="16">SH1</strain>
    </source>
</reference>
<keyword evidence="9 15" id="KW-0472">Membrane</keyword>
<keyword evidence="5 13" id="KW-0812">Transmembrane</keyword>
<evidence type="ECO:0000313" key="17">
    <source>
        <dbReference type="Proteomes" id="UP000614601"/>
    </source>
</evidence>